<dbReference type="PANTHER" id="PTHR19328">
    <property type="entry name" value="HEDGEHOG-INTERACTING PROTEIN"/>
    <property type="match status" value="1"/>
</dbReference>
<evidence type="ECO:0000313" key="4">
    <source>
        <dbReference type="EnsemblPlants" id="OPUNC12G13190.1"/>
    </source>
</evidence>
<feature type="chain" id="PRO_5002367826" description="Glucose/Sorbosone dehydrogenase domain-containing protein" evidence="2">
    <location>
        <begin position="26"/>
        <end position="724"/>
    </location>
</feature>
<feature type="transmembrane region" description="Helical" evidence="1">
    <location>
        <begin position="657"/>
        <end position="681"/>
    </location>
</feature>
<keyword evidence="5" id="KW-1185">Reference proteome</keyword>
<dbReference type="Gene3D" id="2.120.10.30">
    <property type="entry name" value="TolB, C-terminal domain"/>
    <property type="match status" value="1"/>
</dbReference>
<dbReference type="Proteomes" id="UP000026962">
    <property type="component" value="Chromosome 12"/>
</dbReference>
<organism evidence="4">
    <name type="scientific">Oryza punctata</name>
    <name type="common">Red rice</name>
    <dbReference type="NCBI Taxonomy" id="4537"/>
    <lineage>
        <taxon>Eukaryota</taxon>
        <taxon>Viridiplantae</taxon>
        <taxon>Streptophyta</taxon>
        <taxon>Embryophyta</taxon>
        <taxon>Tracheophyta</taxon>
        <taxon>Spermatophyta</taxon>
        <taxon>Magnoliopsida</taxon>
        <taxon>Liliopsida</taxon>
        <taxon>Poales</taxon>
        <taxon>Poaceae</taxon>
        <taxon>BOP clade</taxon>
        <taxon>Oryzoideae</taxon>
        <taxon>Oryzeae</taxon>
        <taxon>Oryzinae</taxon>
        <taxon>Oryza</taxon>
    </lineage>
</organism>
<dbReference type="InterPro" id="IPR011041">
    <property type="entry name" value="Quinoprot_gluc/sorb_DH_b-prop"/>
</dbReference>
<dbReference type="SUPFAM" id="SSF50952">
    <property type="entry name" value="Soluble quinoprotein glucose dehydrogenase"/>
    <property type="match status" value="1"/>
</dbReference>
<proteinExistence type="predicted"/>
<keyword evidence="1" id="KW-0472">Membrane</keyword>
<keyword evidence="1" id="KW-1133">Transmembrane helix</keyword>
<dbReference type="EnsemblPlants" id="OPUNC12G13190.1">
    <property type="protein sequence ID" value="OPUNC12G13190.1"/>
    <property type="gene ID" value="OPUNC12G13190"/>
</dbReference>
<keyword evidence="1" id="KW-0812">Transmembrane</keyword>
<dbReference type="eggNOG" id="ENOG502QQKP">
    <property type="taxonomic scope" value="Eukaryota"/>
</dbReference>
<dbReference type="OMA" id="LWTGMET"/>
<dbReference type="Gramene" id="OPUNC12G13190.1">
    <property type="protein sequence ID" value="OPUNC12G13190.1"/>
    <property type="gene ID" value="OPUNC12G13190"/>
</dbReference>
<reference evidence="4" key="2">
    <citation type="submission" date="2018-05" db="EMBL/GenBank/DDBJ databases">
        <title>OpunRS2 (Oryza punctata Reference Sequence Version 2).</title>
        <authorList>
            <person name="Zhang J."/>
            <person name="Kudrna D."/>
            <person name="Lee S."/>
            <person name="Talag J."/>
            <person name="Welchert J."/>
            <person name="Wing R.A."/>
        </authorList>
    </citation>
    <scope>NUCLEOTIDE SEQUENCE [LARGE SCALE GENOMIC DNA]</scope>
</reference>
<feature type="signal peptide" evidence="2">
    <location>
        <begin position="1"/>
        <end position="25"/>
    </location>
</feature>
<evidence type="ECO:0000259" key="3">
    <source>
        <dbReference type="Pfam" id="PF07995"/>
    </source>
</evidence>
<evidence type="ECO:0000313" key="5">
    <source>
        <dbReference type="Proteomes" id="UP000026962"/>
    </source>
</evidence>
<reference evidence="4" key="1">
    <citation type="submission" date="2015-04" db="UniProtKB">
        <authorList>
            <consortium name="EnsemblPlants"/>
        </authorList>
    </citation>
    <scope>IDENTIFICATION</scope>
</reference>
<dbReference type="AlphaFoldDB" id="A0A0E0MN71"/>
<dbReference type="Pfam" id="PF07995">
    <property type="entry name" value="GSDH"/>
    <property type="match status" value="1"/>
</dbReference>
<accession>A0A0E0MN71</accession>
<evidence type="ECO:0000256" key="2">
    <source>
        <dbReference type="SAM" id="SignalP"/>
    </source>
</evidence>
<dbReference type="InterPro" id="IPR012938">
    <property type="entry name" value="Glc/Sorbosone_DH"/>
</dbReference>
<dbReference type="STRING" id="4537.A0A0E0MN71"/>
<dbReference type="InterPro" id="IPR011042">
    <property type="entry name" value="6-blade_b-propeller_TolB-like"/>
</dbReference>
<name>A0A0E0MN71_ORYPU</name>
<protein>
    <recommendedName>
        <fullName evidence="3">Glucose/Sorbosone dehydrogenase domain-containing protein</fullName>
    </recommendedName>
</protein>
<keyword evidence="2" id="KW-0732">Signal</keyword>
<feature type="domain" description="Glucose/Sorbosone dehydrogenase" evidence="3">
    <location>
        <begin position="363"/>
        <end position="564"/>
    </location>
</feature>
<evidence type="ECO:0000256" key="1">
    <source>
        <dbReference type="SAM" id="Phobius"/>
    </source>
</evidence>
<dbReference type="PANTHER" id="PTHR19328:SF73">
    <property type="entry name" value="PROTEIN, PUTATIVE, EXPRESSED-RELATED"/>
    <property type="match status" value="1"/>
</dbReference>
<dbReference type="HOGENOM" id="CLU_024721_0_0_1"/>
<sequence length="724" mass="77809">MANKDLDLLMLVLCSLQLLARHNAGFPLCSDQTPPPMLLDDAAGLKFCSNRGAGDLSCCDAADDAALETQFEAMGFKPEDSACAGLIKSIICEKCNPFSVELFNTGSATRTVPLLCSSHSENSSHNKEDYCEQVWKHCKSTAISNSPFQPSAKQYAGLTGPSFVLTDFWSSENEFCAAYAGTSNNHSACFNGHGAPSNIRKLSASPTGMCLEKISDGSYTSMVAHPDGSSRAFFSTQDGKIWLVAVPEQGMDDILHLDETNPFFDLMTEGYLGSEFRLVSTAFHPDLQTMGASLFLTPVIALSHPGVLLGVHVTVIPQSSALLTAANIASTALLCQNILPKATYADPSEVRRILSMGLPYVSNHAGQLFFQPSDGYLFVLTGNSGKNGDNLSLSQSRKSLLGKILRLNINDLPDLNEAASKNLCGNYTIPEDNLSADESDLRPEIWALGLTNPGRCSFDSVKPYRLYCTDDGQGEYKVVDLISKGGNYKWSDVYEDHYGAPPPWAAQGTKPSDGIIFPVMGYKAYSATGKTTTASIVGGHVYRGSTDPCLYGRYLFADMYTSALWTGMETSDDTGKYASNAIHFRCSRESPMPCNESTNNPLGSIFSFGEDNKKDAFILTSQGVYRVVEPTICDYTCLSTPSTKGVMPSGGNGMVPLVKYAIVSFAALVSTLLGVVGLCCVCKGNNQVFVGNKIENVNVNNNGAHPAKPRILPVIELGQMLGAL</sequence>